<dbReference type="InterPro" id="IPR000326">
    <property type="entry name" value="PAP2/HPO"/>
</dbReference>
<proteinExistence type="predicted"/>
<dbReference type="PANTHER" id="PTHR14969">
    <property type="entry name" value="SPHINGOSINE-1-PHOSPHATE PHOSPHOHYDROLASE"/>
    <property type="match status" value="1"/>
</dbReference>
<evidence type="ECO:0000256" key="1">
    <source>
        <dbReference type="SAM" id="SignalP"/>
    </source>
</evidence>
<evidence type="ECO:0000313" key="3">
    <source>
        <dbReference type="EMBL" id="MET3732617.1"/>
    </source>
</evidence>
<evidence type="ECO:0000313" key="4">
    <source>
        <dbReference type="Proteomes" id="UP001549146"/>
    </source>
</evidence>
<dbReference type="InterPro" id="IPR036938">
    <property type="entry name" value="PAP2/HPO_sf"/>
</dbReference>
<dbReference type="Gene3D" id="1.20.144.10">
    <property type="entry name" value="Phosphatidic acid phosphatase type 2/haloperoxidase"/>
    <property type="match status" value="1"/>
</dbReference>
<accession>A0ABV2LYK1</accession>
<protein>
    <submittedName>
        <fullName evidence="3">Membrane-associated phospholipid phosphatase</fullName>
    </submittedName>
</protein>
<dbReference type="SMART" id="SM00014">
    <property type="entry name" value="acidPPc"/>
    <property type="match status" value="1"/>
</dbReference>
<dbReference type="Pfam" id="PF01569">
    <property type="entry name" value="PAP2"/>
    <property type="match status" value="1"/>
</dbReference>
<dbReference type="CDD" id="cd01610">
    <property type="entry name" value="PAP2_like"/>
    <property type="match status" value="1"/>
</dbReference>
<name>A0ABV2LYK1_9FLAO</name>
<comment type="caution">
    <text evidence="3">The sequence shown here is derived from an EMBL/GenBank/DDBJ whole genome shotgun (WGS) entry which is preliminary data.</text>
</comment>
<keyword evidence="1" id="KW-0732">Signal</keyword>
<dbReference type="Proteomes" id="UP001549146">
    <property type="component" value="Unassembled WGS sequence"/>
</dbReference>
<reference evidence="3 4" key="1">
    <citation type="submission" date="2024-06" db="EMBL/GenBank/DDBJ databases">
        <title>Genomic Encyclopedia of Type Strains, Phase IV (KMG-IV): sequencing the most valuable type-strain genomes for metagenomic binning, comparative biology and taxonomic classification.</title>
        <authorList>
            <person name="Goeker M."/>
        </authorList>
    </citation>
    <scope>NUCLEOTIDE SEQUENCE [LARGE SCALE GENOMIC DNA]</scope>
    <source>
        <strain evidence="3 4">DSM 29388</strain>
    </source>
</reference>
<evidence type="ECO:0000259" key="2">
    <source>
        <dbReference type="SMART" id="SM00014"/>
    </source>
</evidence>
<dbReference type="RefSeq" id="WP_354510011.1">
    <property type="nucleotide sequence ID" value="NZ_JBEPMO010000015.1"/>
</dbReference>
<feature type="chain" id="PRO_5047536955" evidence="1">
    <location>
        <begin position="20"/>
        <end position="302"/>
    </location>
</feature>
<organism evidence="3 4">
    <name type="scientific">Moheibacter stercoris</name>
    <dbReference type="NCBI Taxonomy" id="1628251"/>
    <lineage>
        <taxon>Bacteria</taxon>
        <taxon>Pseudomonadati</taxon>
        <taxon>Bacteroidota</taxon>
        <taxon>Flavobacteriia</taxon>
        <taxon>Flavobacteriales</taxon>
        <taxon>Weeksellaceae</taxon>
        <taxon>Moheibacter</taxon>
    </lineage>
</organism>
<dbReference type="SUPFAM" id="SSF48317">
    <property type="entry name" value="Acid phosphatase/Vanadium-dependent haloperoxidase"/>
    <property type="match status" value="1"/>
</dbReference>
<keyword evidence="4" id="KW-1185">Reference proteome</keyword>
<feature type="signal peptide" evidence="1">
    <location>
        <begin position="1"/>
        <end position="19"/>
    </location>
</feature>
<dbReference type="PANTHER" id="PTHR14969:SF13">
    <property type="entry name" value="AT30094P"/>
    <property type="match status" value="1"/>
</dbReference>
<gene>
    <name evidence="3" type="ORF">ABID46_002207</name>
</gene>
<feature type="domain" description="Phosphatidic acid phosphatase type 2/haloperoxidase" evidence="2">
    <location>
        <begin position="146"/>
        <end position="259"/>
    </location>
</feature>
<sequence>MKQILGIILGLGMMLSAKAQTDSLSMEIDSGFLAHDSVVVKEKGNFWRNLKYDGLTIAGGTLNGFTQPARWNKDDFIVVGATAASLSLLYLADEEISDFFRKQEDDIPGAVKEFGWVFGRPEANYGFTSGVYLVGLITDNEKLRETGVILVTSSVIGGIAQQTMKTVVGRGRPHLEKGQNQFKLFKGGQDYGSFPSGHTMLSTTTIYALSKQFDNWWIKGGLYAVGMVTPVSRLWAGAHWFTDVALSLVMSVAIVEGVESYLNRNKKYGREVDDFGFRIDDDRKVKWNLTLGAGQIGLIGNF</sequence>
<dbReference type="EMBL" id="JBEPMO010000015">
    <property type="protein sequence ID" value="MET3732617.1"/>
    <property type="molecule type" value="Genomic_DNA"/>
</dbReference>